<evidence type="ECO:0000313" key="4">
    <source>
        <dbReference type="Proteomes" id="UP001497525"/>
    </source>
</evidence>
<dbReference type="AlphaFoldDB" id="A0AAV2T5L0"/>
<evidence type="ECO:0000259" key="2">
    <source>
        <dbReference type="SMART" id="SM00225"/>
    </source>
</evidence>
<feature type="compositionally biased region" description="Basic residues" evidence="1">
    <location>
        <begin position="399"/>
        <end position="408"/>
    </location>
</feature>
<feature type="compositionally biased region" description="Low complexity" evidence="1">
    <location>
        <begin position="1"/>
        <end position="20"/>
    </location>
</feature>
<dbReference type="PANTHER" id="PTHR14499:SF67">
    <property type="entry name" value="BTB_POZ DOMAIN-CONTAINING PROTEIN TIWAZ"/>
    <property type="match status" value="1"/>
</dbReference>
<evidence type="ECO:0000256" key="1">
    <source>
        <dbReference type="SAM" id="MobiDB-lite"/>
    </source>
</evidence>
<dbReference type="SMART" id="SM00225">
    <property type="entry name" value="BTB"/>
    <property type="match status" value="1"/>
</dbReference>
<dbReference type="InterPro" id="IPR003131">
    <property type="entry name" value="T1-type_BTB"/>
</dbReference>
<comment type="caution">
    <text evidence="3">The sequence shown here is derived from an EMBL/GenBank/DDBJ whole genome shotgun (WGS) entry which is preliminary data.</text>
</comment>
<proteinExistence type="predicted"/>
<dbReference type="InterPro" id="IPR011333">
    <property type="entry name" value="SKP1/BTB/POZ_sf"/>
</dbReference>
<feature type="region of interest" description="Disordered" evidence="1">
    <location>
        <begin position="392"/>
        <end position="417"/>
    </location>
</feature>
<evidence type="ECO:0000313" key="3">
    <source>
        <dbReference type="EMBL" id="CAL5130777.1"/>
    </source>
</evidence>
<dbReference type="InterPro" id="IPR000210">
    <property type="entry name" value="BTB/POZ_dom"/>
</dbReference>
<feature type="region of interest" description="Disordered" evidence="1">
    <location>
        <begin position="441"/>
        <end position="464"/>
    </location>
</feature>
<name>A0AAV2T5L0_CALDB</name>
<feature type="region of interest" description="Disordered" evidence="1">
    <location>
        <begin position="1"/>
        <end position="33"/>
    </location>
</feature>
<reference evidence="3" key="1">
    <citation type="submission" date="2024-06" db="EMBL/GenBank/DDBJ databases">
        <authorList>
            <person name="Liu X."/>
            <person name="Lenzi L."/>
            <person name="Haldenby T S."/>
            <person name="Uol C."/>
        </authorList>
    </citation>
    <scope>NUCLEOTIDE SEQUENCE</scope>
</reference>
<feature type="compositionally biased region" description="Polar residues" evidence="1">
    <location>
        <begin position="21"/>
        <end position="33"/>
    </location>
</feature>
<dbReference type="Gene3D" id="3.30.710.10">
    <property type="entry name" value="Potassium Channel Kv1.1, Chain A"/>
    <property type="match status" value="1"/>
</dbReference>
<organism evidence="3 4">
    <name type="scientific">Calicophoron daubneyi</name>
    <name type="common">Rumen fluke</name>
    <name type="synonym">Paramphistomum daubneyi</name>
    <dbReference type="NCBI Taxonomy" id="300641"/>
    <lineage>
        <taxon>Eukaryota</taxon>
        <taxon>Metazoa</taxon>
        <taxon>Spiralia</taxon>
        <taxon>Lophotrochozoa</taxon>
        <taxon>Platyhelminthes</taxon>
        <taxon>Trematoda</taxon>
        <taxon>Digenea</taxon>
        <taxon>Plagiorchiida</taxon>
        <taxon>Pronocephalata</taxon>
        <taxon>Paramphistomoidea</taxon>
        <taxon>Paramphistomidae</taxon>
        <taxon>Calicophoron</taxon>
    </lineage>
</organism>
<accession>A0AAV2T5L0</accession>
<dbReference type="SUPFAM" id="SSF54695">
    <property type="entry name" value="POZ domain"/>
    <property type="match status" value="1"/>
</dbReference>
<dbReference type="Proteomes" id="UP001497525">
    <property type="component" value="Unassembled WGS sequence"/>
</dbReference>
<sequence length="579" mass="63276">MNDKSTSSPSLMPASTSSESQISNASSTASNGDQGVRSGSLLAALQAFPGANLLFSPTMAQVVPSLLESLFMTQFRGQSMPDDGIGNQATVSQNPSSTCESIMEFPQYLAQLYYLAEQSKSQSVQLDTNLSKLSAGEGSRTKVIASNASTIHGSEGTGAHPAGLFKLTGKEDPHPARSSASEAAGVFDYVTATTGTDVTKPAYSSTSSTRVQEVDFPLNGKQVNVKNSDSRLNALSWSGATSHSVAKPTDKVAMTATSTASRQSGGWLCMGVPQPAAPTRFTAPVHIDVGGTLYTSSLETLTKYPKSRLSRMFNGAIPIVLDTMKQHYFIDRDGALFRHILNFLRTSQVNINPHFKELEQLLEEARYFELDEMAEELKTLLARNKNTMPASLLDVDRSIHRHQRKRKNSLPGNSGDKCDSRLSLRCYENAFKGECDSNISVSRSQKRTKNEPWQSDDSVQSDESKPSTVQCIWIEMSLSSSDSSGEFRVALPVAQDGWERITAFQRFVDQSCQCGGKQEHNHITEDEYVCQWHTITRAAQIRLWQIIISSGFHPVLSPVQSSPENPRFVCLLSNRSLSA</sequence>
<feature type="domain" description="BTB" evidence="2">
    <location>
        <begin position="283"/>
        <end position="385"/>
    </location>
</feature>
<protein>
    <recommendedName>
        <fullName evidence="2">BTB domain-containing protein</fullName>
    </recommendedName>
</protein>
<dbReference type="EMBL" id="CAXLJL010000073">
    <property type="protein sequence ID" value="CAL5130777.1"/>
    <property type="molecule type" value="Genomic_DNA"/>
</dbReference>
<gene>
    <name evidence="3" type="ORF">CDAUBV1_LOCUS2936</name>
</gene>
<dbReference type="Pfam" id="PF02214">
    <property type="entry name" value="BTB_2"/>
    <property type="match status" value="1"/>
</dbReference>
<dbReference type="PANTHER" id="PTHR14499">
    <property type="entry name" value="POTASSIUM CHANNEL TETRAMERIZATION DOMAIN-CONTAINING"/>
    <property type="match status" value="1"/>
</dbReference>
<dbReference type="GO" id="GO:0051260">
    <property type="term" value="P:protein homooligomerization"/>
    <property type="evidence" value="ECO:0007669"/>
    <property type="project" value="InterPro"/>
</dbReference>